<evidence type="ECO:0000313" key="9">
    <source>
        <dbReference type="Proteomes" id="UP000247892"/>
    </source>
</evidence>
<gene>
    <name evidence="8" type="ORF">BA062_11990</name>
</gene>
<evidence type="ECO:0000256" key="2">
    <source>
        <dbReference type="ARBA" id="ARBA00022475"/>
    </source>
</evidence>
<sequence length="72" mass="8032">MKRRKRRWTDLSPAERVVIGSGAVVQFALAGYAWADLARRPAASVRGPKRVWGFVIAINFIGPAAYLCFGRR</sequence>
<dbReference type="Pfam" id="PF13396">
    <property type="entry name" value="PLDc_N"/>
    <property type="match status" value="1"/>
</dbReference>
<comment type="subcellular location">
    <subcellularLocation>
        <location evidence="1">Cell membrane</location>
        <topology evidence="1">Multi-pass membrane protein</topology>
    </subcellularLocation>
</comment>
<feature type="transmembrane region" description="Helical" evidence="6">
    <location>
        <begin position="51"/>
        <end position="69"/>
    </location>
</feature>
<keyword evidence="4 6" id="KW-1133">Transmembrane helix</keyword>
<evidence type="ECO:0000256" key="6">
    <source>
        <dbReference type="SAM" id="Phobius"/>
    </source>
</evidence>
<keyword evidence="2" id="KW-1003">Cell membrane</keyword>
<reference evidence="8 9" key="1">
    <citation type="submission" date="2016-07" db="EMBL/GenBank/DDBJ databases">
        <title>Draft genome sequence of Prauserella sp. YIM 121212, isolated from alkaline soil.</title>
        <authorList>
            <person name="Ruckert C."/>
            <person name="Albersmeier A."/>
            <person name="Jiang C.-L."/>
            <person name="Jiang Y."/>
            <person name="Kalinowski J."/>
            <person name="Schneider O."/>
            <person name="Winkler A."/>
            <person name="Zotchev S.B."/>
        </authorList>
    </citation>
    <scope>NUCLEOTIDE SEQUENCE [LARGE SCALE GENOMIC DNA]</scope>
    <source>
        <strain evidence="8 9">YIM 121212</strain>
    </source>
</reference>
<feature type="domain" description="Cardiolipin synthase N-terminal" evidence="7">
    <location>
        <begin position="29"/>
        <end position="71"/>
    </location>
</feature>
<dbReference type="RefSeq" id="WP_110336153.1">
    <property type="nucleotide sequence ID" value="NZ_JBHVKT010000012.1"/>
</dbReference>
<protein>
    <recommendedName>
        <fullName evidence="7">Cardiolipin synthase N-terminal domain-containing protein</fullName>
    </recommendedName>
</protein>
<evidence type="ECO:0000313" key="8">
    <source>
        <dbReference type="EMBL" id="PXY36153.1"/>
    </source>
</evidence>
<dbReference type="Proteomes" id="UP000247892">
    <property type="component" value="Unassembled WGS sequence"/>
</dbReference>
<keyword evidence="5 6" id="KW-0472">Membrane</keyword>
<organism evidence="8 9">
    <name type="scientific">Prauserella flavalba</name>
    <dbReference type="NCBI Taxonomy" id="1477506"/>
    <lineage>
        <taxon>Bacteria</taxon>
        <taxon>Bacillati</taxon>
        <taxon>Actinomycetota</taxon>
        <taxon>Actinomycetes</taxon>
        <taxon>Pseudonocardiales</taxon>
        <taxon>Pseudonocardiaceae</taxon>
        <taxon>Prauserella</taxon>
    </lineage>
</organism>
<evidence type="ECO:0000256" key="3">
    <source>
        <dbReference type="ARBA" id="ARBA00022692"/>
    </source>
</evidence>
<comment type="caution">
    <text evidence="8">The sequence shown here is derived from an EMBL/GenBank/DDBJ whole genome shotgun (WGS) entry which is preliminary data.</text>
</comment>
<dbReference type="OrthoDB" id="5125307at2"/>
<evidence type="ECO:0000259" key="7">
    <source>
        <dbReference type="Pfam" id="PF13396"/>
    </source>
</evidence>
<keyword evidence="3 6" id="KW-0812">Transmembrane</keyword>
<proteinExistence type="predicted"/>
<evidence type="ECO:0000256" key="4">
    <source>
        <dbReference type="ARBA" id="ARBA00022989"/>
    </source>
</evidence>
<evidence type="ECO:0000256" key="5">
    <source>
        <dbReference type="ARBA" id="ARBA00023136"/>
    </source>
</evidence>
<dbReference type="EMBL" id="MASU01000005">
    <property type="protein sequence ID" value="PXY36153.1"/>
    <property type="molecule type" value="Genomic_DNA"/>
</dbReference>
<accession>A0A318LNR2</accession>
<dbReference type="GO" id="GO:0005886">
    <property type="term" value="C:plasma membrane"/>
    <property type="evidence" value="ECO:0007669"/>
    <property type="project" value="UniProtKB-SubCell"/>
</dbReference>
<dbReference type="AlphaFoldDB" id="A0A318LNR2"/>
<name>A0A318LNR2_9PSEU</name>
<dbReference type="InterPro" id="IPR027379">
    <property type="entry name" value="CLS_N"/>
</dbReference>
<evidence type="ECO:0000256" key="1">
    <source>
        <dbReference type="ARBA" id="ARBA00004651"/>
    </source>
</evidence>
<keyword evidence="9" id="KW-1185">Reference proteome</keyword>